<reference evidence="1" key="1">
    <citation type="journal article" date="2015" name="Nature">
        <title>Complex archaea that bridge the gap between prokaryotes and eukaryotes.</title>
        <authorList>
            <person name="Spang A."/>
            <person name="Saw J.H."/>
            <person name="Jorgensen S.L."/>
            <person name="Zaremba-Niedzwiedzka K."/>
            <person name="Martijn J."/>
            <person name="Lind A.E."/>
            <person name="van Eijk R."/>
            <person name="Schleper C."/>
            <person name="Guy L."/>
            <person name="Ettema T.J."/>
        </authorList>
    </citation>
    <scope>NUCLEOTIDE SEQUENCE</scope>
</reference>
<accession>A0A0F9HGG0</accession>
<evidence type="ECO:0000313" key="1">
    <source>
        <dbReference type="EMBL" id="KKL74217.1"/>
    </source>
</evidence>
<dbReference type="AlphaFoldDB" id="A0A0F9HGG0"/>
<protein>
    <submittedName>
        <fullName evidence="1">Uncharacterized protein</fullName>
    </submittedName>
</protein>
<name>A0A0F9HGG0_9ZZZZ</name>
<proteinExistence type="predicted"/>
<sequence>MDIEAVKKILDKYFYPDREMTKILDGLFHPDSYRCDKASEEICQLFPKTASFKNDEVAEMYIVGIARGKKEADQECQQRITAVEKTLAELHQKAQDEWVDTLLENEAQCQQKLKRIRGEIEKQLNLIRTMAENISDDNDKDTTMAVTSSILAFIEALWKGVGI</sequence>
<organism evidence="1">
    <name type="scientific">marine sediment metagenome</name>
    <dbReference type="NCBI Taxonomy" id="412755"/>
    <lineage>
        <taxon>unclassified sequences</taxon>
        <taxon>metagenomes</taxon>
        <taxon>ecological metagenomes</taxon>
    </lineage>
</organism>
<comment type="caution">
    <text evidence="1">The sequence shown here is derived from an EMBL/GenBank/DDBJ whole genome shotgun (WGS) entry which is preliminary data.</text>
</comment>
<gene>
    <name evidence="1" type="ORF">LCGC14_2067070</name>
</gene>
<dbReference type="EMBL" id="LAZR01024724">
    <property type="protein sequence ID" value="KKL74217.1"/>
    <property type="molecule type" value="Genomic_DNA"/>
</dbReference>